<dbReference type="SUPFAM" id="SSF55874">
    <property type="entry name" value="ATPase domain of HSP90 chaperone/DNA topoisomerase II/histidine kinase"/>
    <property type="match status" value="1"/>
</dbReference>
<dbReference type="Gene3D" id="3.30.565.10">
    <property type="entry name" value="Histidine kinase-like ATPase, C-terminal domain"/>
    <property type="match status" value="1"/>
</dbReference>
<keyword evidence="12" id="KW-0902">Two-component regulatory system</keyword>
<evidence type="ECO:0000256" key="2">
    <source>
        <dbReference type="ARBA" id="ARBA00004651"/>
    </source>
</evidence>
<evidence type="ECO:0000256" key="9">
    <source>
        <dbReference type="ARBA" id="ARBA00022777"/>
    </source>
</evidence>
<dbReference type="Gene3D" id="1.10.287.130">
    <property type="match status" value="1"/>
</dbReference>
<keyword evidence="9 17" id="KW-0418">Kinase</keyword>
<dbReference type="GO" id="GO:0005524">
    <property type="term" value="F:ATP binding"/>
    <property type="evidence" value="ECO:0007669"/>
    <property type="project" value="UniProtKB-KW"/>
</dbReference>
<evidence type="ECO:0000256" key="5">
    <source>
        <dbReference type="ARBA" id="ARBA00022553"/>
    </source>
</evidence>
<feature type="domain" description="Histidine kinase" evidence="15">
    <location>
        <begin position="223"/>
        <end position="440"/>
    </location>
</feature>
<dbReference type="CDD" id="cd00082">
    <property type="entry name" value="HisKA"/>
    <property type="match status" value="1"/>
</dbReference>
<evidence type="ECO:0000256" key="4">
    <source>
        <dbReference type="ARBA" id="ARBA00022475"/>
    </source>
</evidence>
<keyword evidence="8" id="KW-0547">Nucleotide-binding</keyword>
<dbReference type="InterPro" id="IPR003661">
    <property type="entry name" value="HisK_dim/P_dom"/>
</dbReference>
<dbReference type="PROSITE" id="PS50885">
    <property type="entry name" value="HAMP"/>
    <property type="match status" value="1"/>
</dbReference>
<dbReference type="InterPro" id="IPR036097">
    <property type="entry name" value="HisK_dim/P_sf"/>
</dbReference>
<dbReference type="PATRIC" id="fig|1121318.3.peg.1912"/>
<comment type="catalytic activity">
    <reaction evidence="1">
        <text>ATP + protein L-histidine = ADP + protein N-phospho-L-histidine.</text>
        <dbReference type="EC" id="2.7.13.3"/>
    </reaction>
</comment>
<feature type="transmembrane region" description="Helical" evidence="14">
    <location>
        <begin position="12"/>
        <end position="32"/>
    </location>
</feature>
<evidence type="ECO:0000256" key="8">
    <source>
        <dbReference type="ARBA" id="ARBA00022741"/>
    </source>
</evidence>
<keyword evidence="11 14" id="KW-1133">Transmembrane helix</keyword>
<dbReference type="SUPFAM" id="SSF47384">
    <property type="entry name" value="Homodimeric domain of signal transducing histidine kinase"/>
    <property type="match status" value="1"/>
</dbReference>
<dbReference type="InterPro" id="IPR005467">
    <property type="entry name" value="His_kinase_dom"/>
</dbReference>
<feature type="domain" description="HAMP" evidence="16">
    <location>
        <begin position="163"/>
        <end position="215"/>
    </location>
</feature>
<dbReference type="EMBL" id="LHUR01000022">
    <property type="protein sequence ID" value="KOA19806.1"/>
    <property type="molecule type" value="Genomic_DNA"/>
</dbReference>
<evidence type="ECO:0000259" key="15">
    <source>
        <dbReference type="PROSITE" id="PS50109"/>
    </source>
</evidence>
<dbReference type="Pfam" id="PF02518">
    <property type="entry name" value="HATPase_c"/>
    <property type="match status" value="1"/>
</dbReference>
<protein>
    <recommendedName>
        <fullName evidence="3">histidine kinase</fullName>
        <ecNumber evidence="3">2.7.13.3</ecNumber>
    </recommendedName>
</protein>
<evidence type="ECO:0000256" key="14">
    <source>
        <dbReference type="SAM" id="Phobius"/>
    </source>
</evidence>
<dbReference type="FunFam" id="3.30.565.10:FF:000006">
    <property type="entry name" value="Sensor histidine kinase WalK"/>
    <property type="match status" value="1"/>
</dbReference>
<keyword evidence="10" id="KW-0067">ATP-binding</keyword>
<organism evidence="17 18">
    <name type="scientific">Clostridium homopropionicum DSM 5847</name>
    <dbReference type="NCBI Taxonomy" id="1121318"/>
    <lineage>
        <taxon>Bacteria</taxon>
        <taxon>Bacillati</taxon>
        <taxon>Bacillota</taxon>
        <taxon>Clostridia</taxon>
        <taxon>Eubacteriales</taxon>
        <taxon>Clostridiaceae</taxon>
        <taxon>Clostridium</taxon>
    </lineage>
</organism>
<dbReference type="InterPro" id="IPR003660">
    <property type="entry name" value="HAMP_dom"/>
</dbReference>
<dbReference type="InterPro" id="IPR003594">
    <property type="entry name" value="HATPase_dom"/>
</dbReference>
<keyword evidence="5" id="KW-0597">Phosphoprotein</keyword>
<dbReference type="GO" id="GO:0000155">
    <property type="term" value="F:phosphorelay sensor kinase activity"/>
    <property type="evidence" value="ECO:0007669"/>
    <property type="project" value="InterPro"/>
</dbReference>
<dbReference type="SMART" id="SM00388">
    <property type="entry name" value="HisKA"/>
    <property type="match status" value="1"/>
</dbReference>
<dbReference type="Gene3D" id="6.10.340.10">
    <property type="match status" value="1"/>
</dbReference>
<keyword evidence="6 17" id="KW-0808">Transferase</keyword>
<evidence type="ECO:0000313" key="18">
    <source>
        <dbReference type="Proteomes" id="UP000037043"/>
    </source>
</evidence>
<dbReference type="Proteomes" id="UP000037043">
    <property type="component" value="Unassembled WGS sequence"/>
</dbReference>
<reference evidence="18" key="1">
    <citation type="submission" date="2015-08" db="EMBL/GenBank/DDBJ databases">
        <title>Genome sequence of the strict anaerobe Clostridium homopropionicum LuHBu1 (DSM 5847T).</title>
        <authorList>
            <person name="Poehlein A."/>
            <person name="Beck M."/>
            <person name="Schiel-Bengelsdorf B."/>
            <person name="Bengelsdorf F.R."/>
            <person name="Daniel R."/>
            <person name="Duerre P."/>
        </authorList>
    </citation>
    <scope>NUCLEOTIDE SEQUENCE [LARGE SCALE GENOMIC DNA]</scope>
    <source>
        <strain evidence="18">DSM 5847</strain>
    </source>
</reference>
<dbReference type="SUPFAM" id="SSF158472">
    <property type="entry name" value="HAMP domain-like"/>
    <property type="match status" value="1"/>
</dbReference>
<keyword evidence="4" id="KW-1003">Cell membrane</keyword>
<gene>
    <name evidence="17" type="primary">walK</name>
    <name evidence="17" type="ORF">CLHOM_18950</name>
</gene>
<dbReference type="InterPro" id="IPR036890">
    <property type="entry name" value="HATPase_C_sf"/>
</dbReference>
<evidence type="ECO:0000256" key="12">
    <source>
        <dbReference type="ARBA" id="ARBA00023012"/>
    </source>
</evidence>
<keyword evidence="7 14" id="KW-0812">Transmembrane</keyword>
<dbReference type="PRINTS" id="PR00344">
    <property type="entry name" value="BCTRLSENSOR"/>
</dbReference>
<dbReference type="GO" id="GO:0005886">
    <property type="term" value="C:plasma membrane"/>
    <property type="evidence" value="ECO:0007669"/>
    <property type="project" value="UniProtKB-SubCell"/>
</dbReference>
<dbReference type="PANTHER" id="PTHR45528:SF1">
    <property type="entry name" value="SENSOR HISTIDINE KINASE CPXA"/>
    <property type="match status" value="1"/>
</dbReference>
<dbReference type="InterPro" id="IPR050398">
    <property type="entry name" value="HssS/ArlS-like"/>
</dbReference>
<feature type="transmembrane region" description="Helical" evidence="14">
    <location>
        <begin position="142"/>
        <end position="165"/>
    </location>
</feature>
<evidence type="ECO:0000256" key="10">
    <source>
        <dbReference type="ARBA" id="ARBA00022840"/>
    </source>
</evidence>
<dbReference type="InterPro" id="IPR004358">
    <property type="entry name" value="Sig_transdc_His_kin-like_C"/>
</dbReference>
<evidence type="ECO:0000259" key="16">
    <source>
        <dbReference type="PROSITE" id="PS50885"/>
    </source>
</evidence>
<evidence type="ECO:0000256" key="3">
    <source>
        <dbReference type="ARBA" id="ARBA00012438"/>
    </source>
</evidence>
<keyword evidence="18" id="KW-1185">Reference proteome</keyword>
<evidence type="ECO:0000256" key="7">
    <source>
        <dbReference type="ARBA" id="ARBA00022692"/>
    </source>
</evidence>
<evidence type="ECO:0000256" key="1">
    <source>
        <dbReference type="ARBA" id="ARBA00000085"/>
    </source>
</evidence>
<evidence type="ECO:0000313" key="17">
    <source>
        <dbReference type="EMBL" id="KOA19806.1"/>
    </source>
</evidence>
<keyword evidence="13 14" id="KW-0472">Membrane</keyword>
<proteinExistence type="predicted"/>
<dbReference type="PANTHER" id="PTHR45528">
    <property type="entry name" value="SENSOR HISTIDINE KINASE CPXA"/>
    <property type="match status" value="1"/>
</dbReference>
<comment type="caution">
    <text evidence="17">The sequence shown here is derived from an EMBL/GenBank/DDBJ whole genome shotgun (WGS) entry which is preliminary data.</text>
</comment>
<dbReference type="EC" id="2.7.13.3" evidence="3"/>
<dbReference type="SMART" id="SM00387">
    <property type="entry name" value="HATPase_c"/>
    <property type="match status" value="1"/>
</dbReference>
<evidence type="ECO:0000256" key="11">
    <source>
        <dbReference type="ARBA" id="ARBA00022989"/>
    </source>
</evidence>
<sequence length="440" mass="50930">MKISIKFKLPLVIIVGFLIYMAAVLVFFKYYALKEIRVNLEAFRLELDSVAEETSAEIGKRYPDIESIDKYIHDFAIKKNVEIKVFNTNEDILLQVTANNNGGMSFSTQKFVKINDKIVYLVGVESPYMLKKIISMLPENKLLNFILISLSFAMILLIIYLHHYIVEPLTKLQKGLENVNYRSNTSTEALKRNDEIGDLYKKFHIMLKKLEASYQQQVEMISSISHDLKTPLTSIIGYVERLSNANIKTEEKKQEYYEIIYKKSKDIETLIEEFSDYTKNEYSLTKMMIEPVNIKSFFQSICEEYSEELASFNAEFVYRCEVNNNSIIHIDIIKMRRVFANLISNAIKYADSLIKINMRCEVIDNFVWFSVEDNGNGVPEDELNRIFSNFYRVDKSRSREKGGSGLGLAICKSIVEAHFGEIKAYNMKDKGFGVKFSIPM</sequence>
<dbReference type="PROSITE" id="PS50109">
    <property type="entry name" value="HIS_KIN"/>
    <property type="match status" value="1"/>
</dbReference>
<dbReference type="Pfam" id="PF00512">
    <property type="entry name" value="HisKA"/>
    <property type="match status" value="1"/>
</dbReference>
<dbReference type="AlphaFoldDB" id="A0A0L6ZA05"/>
<accession>A0A0L6ZA05</accession>
<dbReference type="STRING" id="36844.SAMN04488501_10298"/>
<evidence type="ECO:0000256" key="6">
    <source>
        <dbReference type="ARBA" id="ARBA00022679"/>
    </source>
</evidence>
<evidence type="ECO:0000256" key="13">
    <source>
        <dbReference type="ARBA" id="ARBA00023136"/>
    </source>
</evidence>
<comment type="subcellular location">
    <subcellularLocation>
        <location evidence="2">Cell membrane</location>
        <topology evidence="2">Multi-pass membrane protein</topology>
    </subcellularLocation>
</comment>
<name>A0A0L6ZA05_9CLOT</name>